<name>H1YG91_9SPHI</name>
<keyword evidence="4" id="KW-1185">Reference proteome</keyword>
<dbReference type="InterPro" id="IPR045916">
    <property type="entry name" value="DUF5777"/>
</dbReference>
<reference evidence="3" key="1">
    <citation type="submission" date="2011-09" db="EMBL/GenBank/DDBJ databases">
        <title>The permanent draft genome of Mucilaginibacter paludis DSM 18603.</title>
        <authorList>
            <consortium name="US DOE Joint Genome Institute (JGI-PGF)"/>
            <person name="Lucas S."/>
            <person name="Han J."/>
            <person name="Lapidus A."/>
            <person name="Bruce D."/>
            <person name="Goodwin L."/>
            <person name="Pitluck S."/>
            <person name="Peters L."/>
            <person name="Kyrpides N."/>
            <person name="Mavromatis K."/>
            <person name="Ivanova N."/>
            <person name="Mikhailova N."/>
            <person name="Held B."/>
            <person name="Detter J.C."/>
            <person name="Tapia R."/>
            <person name="Han C."/>
            <person name="Land M."/>
            <person name="Hauser L."/>
            <person name="Markowitz V."/>
            <person name="Cheng J.-F."/>
            <person name="Hugenholtz P."/>
            <person name="Woyke T."/>
            <person name="Wu D."/>
            <person name="Tindall B."/>
            <person name="Brambilla E."/>
            <person name="Klenk H.-P."/>
            <person name="Eisen J.A."/>
        </authorList>
    </citation>
    <scope>NUCLEOTIDE SEQUENCE [LARGE SCALE GENOMIC DNA]</scope>
    <source>
        <strain evidence="3">DSM 18603</strain>
    </source>
</reference>
<feature type="chain" id="PRO_5003558677" description="DUF5777 domain-containing protein" evidence="1">
    <location>
        <begin position="20"/>
        <end position="313"/>
    </location>
</feature>
<accession>H1YG91</accession>
<feature type="signal peptide" evidence="1">
    <location>
        <begin position="1"/>
        <end position="19"/>
    </location>
</feature>
<dbReference type="STRING" id="714943.Mucpa_3251"/>
<keyword evidence="1" id="KW-0732">Signal</keyword>
<dbReference type="Proteomes" id="UP000002774">
    <property type="component" value="Chromosome"/>
</dbReference>
<dbReference type="eggNOG" id="COG3637">
    <property type="taxonomic scope" value="Bacteria"/>
</dbReference>
<organism evidence="3 4">
    <name type="scientific">Mucilaginibacter paludis DSM 18603</name>
    <dbReference type="NCBI Taxonomy" id="714943"/>
    <lineage>
        <taxon>Bacteria</taxon>
        <taxon>Pseudomonadati</taxon>
        <taxon>Bacteroidota</taxon>
        <taxon>Sphingobacteriia</taxon>
        <taxon>Sphingobacteriales</taxon>
        <taxon>Sphingobacteriaceae</taxon>
        <taxon>Mucilaginibacter</taxon>
    </lineage>
</organism>
<dbReference type="RefSeq" id="WP_008507776.1">
    <property type="nucleotide sequence ID" value="NZ_CM001403.1"/>
</dbReference>
<dbReference type="Pfam" id="PF19089">
    <property type="entry name" value="DUF5777"/>
    <property type="match status" value="1"/>
</dbReference>
<proteinExistence type="predicted"/>
<evidence type="ECO:0000313" key="3">
    <source>
        <dbReference type="EMBL" id="EHQ27355.1"/>
    </source>
</evidence>
<gene>
    <name evidence="3" type="ORF">Mucpa_3251</name>
</gene>
<dbReference type="EMBL" id="CM001403">
    <property type="protein sequence ID" value="EHQ27355.1"/>
    <property type="molecule type" value="Genomic_DNA"/>
</dbReference>
<feature type="domain" description="DUF5777" evidence="2">
    <location>
        <begin position="53"/>
        <end position="302"/>
    </location>
</feature>
<evidence type="ECO:0000313" key="4">
    <source>
        <dbReference type="Proteomes" id="UP000002774"/>
    </source>
</evidence>
<dbReference type="AlphaFoldDB" id="H1YG91"/>
<evidence type="ECO:0000259" key="2">
    <source>
        <dbReference type="Pfam" id="PF19089"/>
    </source>
</evidence>
<evidence type="ECO:0000256" key="1">
    <source>
        <dbReference type="SAM" id="SignalP"/>
    </source>
</evidence>
<sequence length="313" mass="34459">MKKYLILSCFLLSCAGLMAQKADTTKKADSGTSTDSLLNSLNSDTKKEPIAIFKSSRLVLSQTTETVKKKNLNFLVIHRFGDFAGRDGGGQTYFGLDAVADVYLGFEYGLTDNLNIDIGRTTIGGLADGEIKYAMIHQTTNGGSPVAVTLLGEAGIRPYGYISYNTFRDRISYLAQIMVAHQFSPGFDLQITPTYVSNNSQTTLAPSPELRYMSILAAARIKISKPMGLIIDYAHPFSSFRNTGNGFYDPLGIGLEIETGGHVFTMNITNAKAIDEINYLNDTQSNFSKGQFRLGFTISRIFDFNHRHKSTEK</sequence>
<protein>
    <recommendedName>
        <fullName evidence="2">DUF5777 domain-containing protein</fullName>
    </recommendedName>
</protein>
<dbReference type="HOGENOM" id="CLU_079021_0_0_10"/>
<dbReference type="OrthoDB" id="1117410at2"/>